<gene>
    <name evidence="6" type="primary">gabD2_1</name>
    <name evidence="6" type="ORF">NCTC11862_00268</name>
</gene>
<feature type="domain" description="Aldehyde dehydrogenase" evidence="5">
    <location>
        <begin position="25"/>
        <end position="484"/>
    </location>
</feature>
<dbReference type="InterPro" id="IPR050740">
    <property type="entry name" value="Aldehyde_DH_Superfamily"/>
</dbReference>
<dbReference type="CDD" id="cd07103">
    <property type="entry name" value="ALDH_F5_SSADH_GabD"/>
    <property type="match status" value="1"/>
</dbReference>
<dbReference type="InterPro" id="IPR015590">
    <property type="entry name" value="Aldehyde_DH_dom"/>
</dbReference>
<protein>
    <submittedName>
        <fullName evidence="6">Succinate-semialdehyde dehydrogenase</fullName>
        <ecNumber evidence="6">1.2.1.79</ecNumber>
    </submittedName>
</protein>
<dbReference type="InterPro" id="IPR029510">
    <property type="entry name" value="Ald_DH_CS_GLU"/>
</dbReference>
<dbReference type="OrthoDB" id="6882680at2"/>
<proteinExistence type="inferred from homology"/>
<evidence type="ECO:0000256" key="2">
    <source>
        <dbReference type="ARBA" id="ARBA00023002"/>
    </source>
</evidence>
<feature type="active site" evidence="3">
    <location>
        <position position="262"/>
    </location>
</feature>
<dbReference type="PANTHER" id="PTHR43353:SF5">
    <property type="entry name" value="SUCCINATE-SEMIALDEHYDE DEHYDROGENASE, MITOCHONDRIAL"/>
    <property type="match status" value="1"/>
</dbReference>
<dbReference type="Pfam" id="PF00171">
    <property type="entry name" value="Aldedh"/>
    <property type="match status" value="1"/>
</dbReference>
<dbReference type="InterPro" id="IPR016162">
    <property type="entry name" value="Ald_DH_N"/>
</dbReference>
<evidence type="ECO:0000256" key="4">
    <source>
        <dbReference type="RuleBase" id="RU003345"/>
    </source>
</evidence>
<dbReference type="InterPro" id="IPR016163">
    <property type="entry name" value="Ald_DH_C"/>
</dbReference>
<sequence>MSNHKDKLQEIVNKVDTRLYIGGQWREGSTGETFDVINPATGDTLATMASATSDDAVAALDAACAVQKDWARTAPRERAEILRCAYELVIERTEDFATLMTAEMGKPYAEAEGEVTYGAEFLRWFSEEAVRLKGETFEIPEGGNRVITQRKPVGPCLLITPWNFPLAMATRKVGPAVAAGCTMVLKPAKLTPLTAQYFVQTMVEAGLPEGVLNIVASNSASSISEPLMADKRLRKVSFTGSTAVGKQLLKGAADNVLRTSMELGGNAPLLVFDDADLDAAVDGAMSAKMRNIGEACTAANRLIVHESIAEEFSKKLADRFRELNVGNGLDEGVDVGPLVEKSAVENVQELVDDALELGATATVGGSRIEGDGFFFEPTVLTKVPTQARVFNEEIFGPVAPIYTFADEESAYEMANDTEYGLAAYVFTKDSGRLFRASEALEFGMVGYNVGVTSNAAAPFGGVKHSGLGREGGAEGIEEYTELQYIGFKDPYA</sequence>
<dbReference type="FunFam" id="3.40.605.10:FF:000007">
    <property type="entry name" value="NAD/NADP-dependent betaine aldehyde dehydrogenase"/>
    <property type="match status" value="1"/>
</dbReference>
<dbReference type="GO" id="GO:0004777">
    <property type="term" value="F:succinate-semialdehyde dehydrogenase (NAD+) activity"/>
    <property type="evidence" value="ECO:0007669"/>
    <property type="project" value="TreeGrafter"/>
</dbReference>
<dbReference type="InterPro" id="IPR016161">
    <property type="entry name" value="Ald_DH/histidinol_DH"/>
</dbReference>
<dbReference type="GO" id="GO:0009450">
    <property type="term" value="P:gamma-aminobutyric acid catabolic process"/>
    <property type="evidence" value="ECO:0007669"/>
    <property type="project" value="TreeGrafter"/>
</dbReference>
<dbReference type="PANTHER" id="PTHR43353">
    <property type="entry name" value="SUCCINATE-SEMIALDEHYDE DEHYDROGENASE, MITOCHONDRIAL"/>
    <property type="match status" value="1"/>
</dbReference>
<dbReference type="EMBL" id="UFXQ01000001">
    <property type="protein sequence ID" value="STC68511.1"/>
    <property type="molecule type" value="Genomic_DNA"/>
</dbReference>
<evidence type="ECO:0000313" key="6">
    <source>
        <dbReference type="EMBL" id="STC68511.1"/>
    </source>
</evidence>
<dbReference type="Proteomes" id="UP000254467">
    <property type="component" value="Unassembled WGS sequence"/>
</dbReference>
<dbReference type="PROSITE" id="PS00687">
    <property type="entry name" value="ALDEHYDE_DEHYDR_GLU"/>
    <property type="match status" value="1"/>
</dbReference>
<dbReference type="SUPFAM" id="SSF53720">
    <property type="entry name" value="ALDH-like"/>
    <property type="match status" value="1"/>
</dbReference>
<evidence type="ECO:0000256" key="3">
    <source>
        <dbReference type="PROSITE-ProRule" id="PRU10007"/>
    </source>
</evidence>
<comment type="similarity">
    <text evidence="1 4">Belongs to the aldehyde dehydrogenase family.</text>
</comment>
<keyword evidence="2 4" id="KW-0560">Oxidoreductase</keyword>
<evidence type="ECO:0000313" key="7">
    <source>
        <dbReference type="Proteomes" id="UP000254467"/>
    </source>
</evidence>
<reference evidence="6 7" key="1">
    <citation type="submission" date="2018-06" db="EMBL/GenBank/DDBJ databases">
        <authorList>
            <consortium name="Pathogen Informatics"/>
            <person name="Doyle S."/>
        </authorList>
    </citation>
    <scope>NUCLEOTIDE SEQUENCE [LARGE SCALE GENOMIC DNA]</scope>
    <source>
        <strain evidence="6 7">NCTC11862</strain>
    </source>
</reference>
<dbReference type="EC" id="1.2.1.79" evidence="6"/>
<evidence type="ECO:0000256" key="1">
    <source>
        <dbReference type="ARBA" id="ARBA00009986"/>
    </source>
</evidence>
<dbReference type="Gene3D" id="3.40.605.10">
    <property type="entry name" value="Aldehyde Dehydrogenase, Chain A, domain 1"/>
    <property type="match status" value="1"/>
</dbReference>
<dbReference type="FunFam" id="3.40.309.10:FF:000004">
    <property type="entry name" value="Succinate-semialdehyde dehydrogenase I"/>
    <property type="match status" value="1"/>
</dbReference>
<organism evidence="6 7">
    <name type="scientific">Corynebacterium pilosum</name>
    <dbReference type="NCBI Taxonomy" id="35756"/>
    <lineage>
        <taxon>Bacteria</taxon>
        <taxon>Bacillati</taxon>
        <taxon>Actinomycetota</taxon>
        <taxon>Actinomycetes</taxon>
        <taxon>Mycobacteriales</taxon>
        <taxon>Corynebacteriaceae</taxon>
        <taxon>Corynebacterium</taxon>
    </lineage>
</organism>
<dbReference type="Gene3D" id="3.40.309.10">
    <property type="entry name" value="Aldehyde Dehydrogenase, Chain A, domain 2"/>
    <property type="match status" value="1"/>
</dbReference>
<dbReference type="RefSeq" id="WP_018580692.1">
    <property type="nucleotide sequence ID" value="NZ_LDYD01000006.1"/>
</dbReference>
<keyword evidence="7" id="KW-1185">Reference proteome</keyword>
<dbReference type="AlphaFoldDB" id="A0A376CJ44"/>
<dbReference type="STRING" id="35756.GCA_001044155_01544"/>
<name>A0A376CJ44_9CORY</name>
<accession>A0A376CJ44</accession>
<evidence type="ECO:0000259" key="5">
    <source>
        <dbReference type="Pfam" id="PF00171"/>
    </source>
</evidence>
<dbReference type="GO" id="GO:0036243">
    <property type="term" value="F:succinate-semialdehyde dehydrogenase (NADP+) activity"/>
    <property type="evidence" value="ECO:0007669"/>
    <property type="project" value="UniProtKB-EC"/>
</dbReference>